<evidence type="ECO:0000259" key="7">
    <source>
        <dbReference type="PROSITE" id="PS51471"/>
    </source>
</evidence>
<evidence type="ECO:0000256" key="2">
    <source>
        <dbReference type="ARBA" id="ARBA00022723"/>
    </source>
</evidence>
<dbReference type="PANTHER" id="PTHR42891:SF1">
    <property type="entry name" value="D-GLYCERO-BETA-D-MANNO-HEPTOSE-1,7-BISPHOSPHATE 7-PHOSPHATASE"/>
    <property type="match status" value="1"/>
</dbReference>
<dbReference type="GO" id="GO:0016791">
    <property type="term" value="F:phosphatase activity"/>
    <property type="evidence" value="ECO:0007669"/>
    <property type="project" value="InterPro"/>
</dbReference>
<dbReference type="InterPro" id="IPR006549">
    <property type="entry name" value="HAD-SF_hydro_IIIA"/>
</dbReference>
<dbReference type="Pfam" id="PF00702">
    <property type="entry name" value="Hydrolase"/>
    <property type="match status" value="1"/>
</dbReference>
<proteinExistence type="predicted"/>
<dbReference type="SUPFAM" id="SSF56784">
    <property type="entry name" value="HAD-like"/>
    <property type="match status" value="1"/>
</dbReference>
<accession>A0AAD7XPN7</accession>
<dbReference type="Gene3D" id="3.40.50.1000">
    <property type="entry name" value="HAD superfamily/HAD-like"/>
    <property type="match status" value="1"/>
</dbReference>
<dbReference type="InterPro" id="IPR044862">
    <property type="entry name" value="Pro_4_hyd_alph_FE2OG_OXY"/>
</dbReference>
<dbReference type="SMART" id="SM00702">
    <property type="entry name" value="P4Hc"/>
    <property type="match status" value="1"/>
</dbReference>
<comment type="caution">
    <text evidence="8">The sequence shown here is derived from an EMBL/GenBank/DDBJ whole genome shotgun (WGS) entry which is preliminary data.</text>
</comment>
<name>A0AAD7XPN7_9STRA</name>
<evidence type="ECO:0000313" key="9">
    <source>
        <dbReference type="Proteomes" id="UP001230188"/>
    </source>
</evidence>
<dbReference type="Proteomes" id="UP001230188">
    <property type="component" value="Unassembled WGS sequence"/>
</dbReference>
<keyword evidence="4" id="KW-0560">Oxidoreductase</keyword>
<gene>
    <name evidence="8" type="ORF">CTAYLR_000298</name>
</gene>
<dbReference type="NCBIfam" id="TIGR01549">
    <property type="entry name" value="HAD-SF-IA-v1"/>
    <property type="match status" value="1"/>
</dbReference>
<keyword evidence="3" id="KW-0223">Dioxygenase</keyword>
<comment type="cofactor">
    <cofactor evidence="1">
        <name>L-ascorbate</name>
        <dbReference type="ChEBI" id="CHEBI:38290"/>
    </cofactor>
</comment>
<evidence type="ECO:0000313" key="8">
    <source>
        <dbReference type="EMBL" id="KAJ8603850.1"/>
    </source>
</evidence>
<evidence type="ECO:0000256" key="6">
    <source>
        <dbReference type="SAM" id="SignalP"/>
    </source>
</evidence>
<dbReference type="Gene3D" id="2.60.120.620">
    <property type="entry name" value="q2cbj1_9rhob like domain"/>
    <property type="match status" value="1"/>
</dbReference>
<keyword evidence="2" id="KW-0479">Metal-binding</keyword>
<dbReference type="GO" id="GO:0031418">
    <property type="term" value="F:L-ascorbic acid binding"/>
    <property type="evidence" value="ECO:0007669"/>
    <property type="project" value="InterPro"/>
</dbReference>
<evidence type="ECO:0000256" key="3">
    <source>
        <dbReference type="ARBA" id="ARBA00022964"/>
    </source>
</evidence>
<keyword evidence="9" id="KW-1185">Reference proteome</keyword>
<dbReference type="InterPro" id="IPR006620">
    <property type="entry name" value="Pro_4_hyd_alph"/>
</dbReference>
<dbReference type="InterPro" id="IPR004446">
    <property type="entry name" value="Heptose_bisP_phosphatase"/>
</dbReference>
<dbReference type="InterPro" id="IPR036412">
    <property type="entry name" value="HAD-like_sf"/>
</dbReference>
<evidence type="ECO:0000256" key="5">
    <source>
        <dbReference type="ARBA" id="ARBA00023004"/>
    </source>
</evidence>
<dbReference type="EMBL" id="JAQMWT010000344">
    <property type="protein sequence ID" value="KAJ8603850.1"/>
    <property type="molecule type" value="Genomic_DNA"/>
</dbReference>
<sequence>MVNTTNILLVALAAHVSGLAAYPPRLANAKVVRGASEEQLASLRELAMDRVGVRSWGALLDAVEERRMASEGRRGLVEAFEAPDAVRAIFEPLCLGVAAALRWQRPGSEFSLNDVQLCAYGVGDYFARHLDDETRGRQGRRRLTTVLALSDAADYRGGELELDGELIRLEAGEAAVFEAGSCWHAVRPVESGLRVSLVFGLFWNSDPATVLLDRDGVVNRDVGSPGVVRVDQLQVFDGVADAIVDLRRRGHRIVLVTNQSAVRKGELARETLDIIHRDLLRQLGAQRETDDDFFDKIIYATGLDDDTPQLKPAPDMLLRALEQEVTTRAVAVGDSENDVVAAHRAGVPVLLVTSSHHGRRCLESLRLHAPSLRPTTAVDDLDAAAATLQKAIEDRRPRAYLRCDDDIAPVAAVFDSAPVALRTLALYLATARRTRGLLLAL</sequence>
<reference evidence="8" key="1">
    <citation type="submission" date="2023-01" db="EMBL/GenBank/DDBJ databases">
        <title>Metagenome sequencing of chrysophaentin producing Chrysophaeum taylorii.</title>
        <authorList>
            <person name="Davison J."/>
            <person name="Bewley C."/>
        </authorList>
    </citation>
    <scope>NUCLEOTIDE SEQUENCE</scope>
    <source>
        <strain evidence="8">NIES-1699</strain>
    </source>
</reference>
<feature type="signal peptide" evidence="6">
    <location>
        <begin position="1"/>
        <end position="21"/>
    </location>
</feature>
<dbReference type="AlphaFoldDB" id="A0AAD7XPN7"/>
<keyword evidence="6" id="KW-0732">Signal</keyword>
<protein>
    <recommendedName>
        <fullName evidence="7">Fe2OG dioxygenase domain-containing protein</fullName>
    </recommendedName>
</protein>
<evidence type="ECO:0000256" key="1">
    <source>
        <dbReference type="ARBA" id="ARBA00001961"/>
    </source>
</evidence>
<feature type="domain" description="Fe2OG dioxygenase" evidence="7">
    <location>
        <begin position="111"/>
        <end position="203"/>
    </location>
</feature>
<dbReference type="NCBIfam" id="TIGR01662">
    <property type="entry name" value="HAD-SF-IIIA"/>
    <property type="match status" value="1"/>
</dbReference>
<dbReference type="GO" id="GO:0016705">
    <property type="term" value="F:oxidoreductase activity, acting on paired donors, with incorporation or reduction of molecular oxygen"/>
    <property type="evidence" value="ECO:0007669"/>
    <property type="project" value="InterPro"/>
</dbReference>
<evidence type="ECO:0000256" key="4">
    <source>
        <dbReference type="ARBA" id="ARBA00023002"/>
    </source>
</evidence>
<dbReference type="GO" id="GO:0005506">
    <property type="term" value="F:iron ion binding"/>
    <property type="evidence" value="ECO:0007669"/>
    <property type="project" value="InterPro"/>
</dbReference>
<dbReference type="InterPro" id="IPR005123">
    <property type="entry name" value="Oxoglu/Fe-dep_dioxygenase_dom"/>
</dbReference>
<dbReference type="PROSITE" id="PS51471">
    <property type="entry name" value="FE2OG_OXY"/>
    <property type="match status" value="1"/>
</dbReference>
<dbReference type="GO" id="GO:0051213">
    <property type="term" value="F:dioxygenase activity"/>
    <property type="evidence" value="ECO:0007669"/>
    <property type="project" value="UniProtKB-KW"/>
</dbReference>
<dbReference type="Pfam" id="PF13640">
    <property type="entry name" value="2OG-FeII_Oxy_3"/>
    <property type="match status" value="1"/>
</dbReference>
<keyword evidence="5" id="KW-0408">Iron</keyword>
<dbReference type="InterPro" id="IPR023214">
    <property type="entry name" value="HAD_sf"/>
</dbReference>
<dbReference type="GO" id="GO:0005975">
    <property type="term" value="P:carbohydrate metabolic process"/>
    <property type="evidence" value="ECO:0007669"/>
    <property type="project" value="InterPro"/>
</dbReference>
<organism evidence="8 9">
    <name type="scientific">Chrysophaeum taylorii</name>
    <dbReference type="NCBI Taxonomy" id="2483200"/>
    <lineage>
        <taxon>Eukaryota</taxon>
        <taxon>Sar</taxon>
        <taxon>Stramenopiles</taxon>
        <taxon>Ochrophyta</taxon>
        <taxon>Pelagophyceae</taxon>
        <taxon>Pelagomonadales</taxon>
        <taxon>Pelagomonadaceae</taxon>
        <taxon>Chrysophaeum</taxon>
    </lineage>
</organism>
<dbReference type="InterPro" id="IPR006439">
    <property type="entry name" value="HAD-SF_hydro_IA"/>
</dbReference>
<feature type="chain" id="PRO_5042165992" description="Fe2OG dioxygenase domain-containing protein" evidence="6">
    <location>
        <begin position="22"/>
        <end position="441"/>
    </location>
</feature>
<dbReference type="PANTHER" id="PTHR42891">
    <property type="entry name" value="D-GLYCERO-BETA-D-MANNO-HEPTOSE-1,7-BISPHOSPHATE 7-PHOSPHATASE"/>
    <property type="match status" value="1"/>
</dbReference>